<evidence type="ECO:0000313" key="3">
    <source>
        <dbReference type="EMBL" id="EFN87230.1"/>
    </source>
</evidence>
<dbReference type="AlphaFoldDB" id="E2BAQ0"/>
<dbReference type="Proteomes" id="UP000008237">
    <property type="component" value="Unassembled WGS sequence"/>
</dbReference>
<comment type="similarity">
    <text evidence="1">Belongs to the ATP-dependent AMP-binding enzyme family.</text>
</comment>
<dbReference type="GO" id="GO:0004497">
    <property type="term" value="F:monooxygenase activity"/>
    <property type="evidence" value="ECO:0007669"/>
    <property type="project" value="UniProtKB-KW"/>
</dbReference>
<protein>
    <submittedName>
        <fullName evidence="3">Luciferin 4-monooxygenase</fullName>
    </submittedName>
</protein>
<dbReference type="InParanoid" id="E2BAQ0"/>
<dbReference type="InterPro" id="IPR045851">
    <property type="entry name" value="AMP-bd_C_sf"/>
</dbReference>
<organism evidence="4">
    <name type="scientific">Harpegnathos saltator</name>
    <name type="common">Jerdon's jumping ant</name>
    <dbReference type="NCBI Taxonomy" id="610380"/>
    <lineage>
        <taxon>Eukaryota</taxon>
        <taxon>Metazoa</taxon>
        <taxon>Ecdysozoa</taxon>
        <taxon>Arthropoda</taxon>
        <taxon>Hexapoda</taxon>
        <taxon>Insecta</taxon>
        <taxon>Pterygota</taxon>
        <taxon>Neoptera</taxon>
        <taxon>Endopterygota</taxon>
        <taxon>Hymenoptera</taxon>
        <taxon>Apocrita</taxon>
        <taxon>Aculeata</taxon>
        <taxon>Formicoidea</taxon>
        <taxon>Formicidae</taxon>
        <taxon>Ponerinae</taxon>
        <taxon>Ponerini</taxon>
        <taxon>Harpegnathos</taxon>
    </lineage>
</organism>
<dbReference type="Gene3D" id="3.30.300.30">
    <property type="match status" value="1"/>
</dbReference>
<evidence type="ECO:0000256" key="1">
    <source>
        <dbReference type="ARBA" id="ARBA00006432"/>
    </source>
</evidence>
<keyword evidence="3" id="KW-0503">Monooxygenase</keyword>
<accession>E2BAQ0</accession>
<evidence type="ECO:0000256" key="2">
    <source>
        <dbReference type="ARBA" id="ARBA00022598"/>
    </source>
</evidence>
<dbReference type="Gene3D" id="3.40.50.12780">
    <property type="entry name" value="N-terminal domain of ligase-like"/>
    <property type="match status" value="1"/>
</dbReference>
<dbReference type="PANTHER" id="PTHR24096:SF149">
    <property type="entry name" value="AMP-BINDING DOMAIN-CONTAINING PROTEIN-RELATED"/>
    <property type="match status" value="1"/>
</dbReference>
<dbReference type="STRING" id="610380.E2BAQ0"/>
<keyword evidence="2" id="KW-0436">Ligase</keyword>
<gene>
    <name evidence="3" type="ORF">EAI_08560</name>
</gene>
<dbReference type="GO" id="GO:0016405">
    <property type="term" value="F:CoA-ligase activity"/>
    <property type="evidence" value="ECO:0007669"/>
    <property type="project" value="TreeGrafter"/>
</dbReference>
<dbReference type="EMBL" id="GL446816">
    <property type="protein sequence ID" value="EFN87230.1"/>
    <property type="molecule type" value="Genomic_DNA"/>
</dbReference>
<dbReference type="InterPro" id="IPR042099">
    <property type="entry name" value="ANL_N_sf"/>
</dbReference>
<dbReference type="PANTHER" id="PTHR24096">
    <property type="entry name" value="LONG-CHAIN-FATTY-ACID--COA LIGASE"/>
    <property type="match status" value="1"/>
</dbReference>
<dbReference type="OrthoDB" id="6614653at2759"/>
<name>E2BAQ0_HARSA</name>
<reference evidence="3 4" key="1">
    <citation type="journal article" date="2010" name="Science">
        <title>Genomic comparison of the ants Camponotus floridanus and Harpegnathos saltator.</title>
        <authorList>
            <person name="Bonasio R."/>
            <person name="Zhang G."/>
            <person name="Ye C."/>
            <person name="Mutti N.S."/>
            <person name="Fang X."/>
            <person name="Qin N."/>
            <person name="Donahue G."/>
            <person name="Yang P."/>
            <person name="Li Q."/>
            <person name="Li C."/>
            <person name="Zhang P."/>
            <person name="Huang Z."/>
            <person name="Berger S.L."/>
            <person name="Reinberg D."/>
            <person name="Wang J."/>
            <person name="Liebig J."/>
        </authorList>
    </citation>
    <scope>NUCLEOTIDE SEQUENCE [LARGE SCALE GENOMIC DNA]</scope>
    <source>
        <strain evidence="3 4">R22 G/1</strain>
    </source>
</reference>
<sequence>MAEQRHFPFVIANDILVGKGPIDYEEPIINIAKLILNNLKSQPNFVAQVDWVLLETQMCIEIANSDMLQKYDFSCLKRIIYSGAEIPYYNYTDLTLSLPNTIIVALYYTIETGIISYQSTNNKIKSSGHIGKNVMLKIIDIDTYDPVGPNVCGEICCYCVSMARTYIYNKTDHSLFSRDGWLHTNDTGYYDEDGEIFVMGRKIDFIMFRDYLYSPAIIENFISRYSTVDKVAVLGIMNAQGTKHPTAYILTKPEQHIDATAVFAEMDAKLDDHMKLRGGMKLLNEMPYALDGTIDRLALCNEEYREHPFTHTTIPYTDMQ</sequence>
<evidence type="ECO:0000313" key="4">
    <source>
        <dbReference type="Proteomes" id="UP000008237"/>
    </source>
</evidence>
<keyword evidence="3" id="KW-0560">Oxidoreductase</keyword>
<keyword evidence="4" id="KW-1185">Reference proteome</keyword>
<proteinExistence type="inferred from homology"/>
<dbReference type="SUPFAM" id="SSF56801">
    <property type="entry name" value="Acetyl-CoA synthetase-like"/>
    <property type="match status" value="1"/>
</dbReference>